<keyword evidence="2" id="KW-0843">Virulence</keyword>
<dbReference type="InterPro" id="IPR036779">
    <property type="entry name" value="LysM_dom_sf"/>
</dbReference>
<gene>
    <name evidence="5" type="ORF">EDB81DRAFT_911822</name>
</gene>
<evidence type="ECO:0000256" key="3">
    <source>
        <dbReference type="ARBA" id="ARBA00044955"/>
    </source>
</evidence>
<name>A0A9P9DS46_9HYPO</name>
<comment type="caution">
    <text evidence="5">The sequence shown here is derived from an EMBL/GenBank/DDBJ whole genome shotgun (WGS) entry which is preliminary data.</text>
</comment>
<reference evidence="5" key="1">
    <citation type="journal article" date="2021" name="Nat. Commun.">
        <title>Genetic determinants of endophytism in the Arabidopsis root mycobiome.</title>
        <authorList>
            <person name="Mesny F."/>
            <person name="Miyauchi S."/>
            <person name="Thiergart T."/>
            <person name="Pickel B."/>
            <person name="Atanasova L."/>
            <person name="Karlsson M."/>
            <person name="Huettel B."/>
            <person name="Barry K.W."/>
            <person name="Haridas S."/>
            <person name="Chen C."/>
            <person name="Bauer D."/>
            <person name="Andreopoulos W."/>
            <person name="Pangilinan J."/>
            <person name="LaButti K."/>
            <person name="Riley R."/>
            <person name="Lipzen A."/>
            <person name="Clum A."/>
            <person name="Drula E."/>
            <person name="Henrissat B."/>
            <person name="Kohler A."/>
            <person name="Grigoriev I.V."/>
            <person name="Martin F.M."/>
            <person name="Hacquard S."/>
        </authorList>
    </citation>
    <scope>NUCLEOTIDE SEQUENCE</scope>
    <source>
        <strain evidence="5">MPI-CAGE-AT-0147</strain>
    </source>
</reference>
<sequence length="293" mass="30860">MLLSFNIQNDVTPDGHAPVTAIRGCKAEYSVVQKAMEGSSDDVAAPNCTQNVLTFGYSRSSVIGLFAGAEVYQHGLHADILSRFVEDSATQESFSGTIVAQLCTGNGRGSDYSVGIISTASDRLPFVQEVIRTWADRRCVSGDQEEWITVSLRVPVKANDGCEAVAKRCIIKLADLKKYNSAKTFCNTLVPVQKVCCSAGTLPDPIPTANSDGTCNTKSVISGDSCASMAKKCGLKAADFTKLHSDSKFCASLMVGQPVCCTHGKLPDIAPKPGKDGSCAAASSIEILSSSSI</sequence>
<organism evidence="5 6">
    <name type="scientific">Dactylonectria macrodidyma</name>
    <dbReference type="NCBI Taxonomy" id="307937"/>
    <lineage>
        <taxon>Eukaryota</taxon>
        <taxon>Fungi</taxon>
        <taxon>Dikarya</taxon>
        <taxon>Ascomycota</taxon>
        <taxon>Pezizomycotina</taxon>
        <taxon>Sordariomycetes</taxon>
        <taxon>Hypocreomycetidae</taxon>
        <taxon>Hypocreales</taxon>
        <taxon>Nectriaceae</taxon>
        <taxon>Dactylonectria</taxon>
    </lineage>
</organism>
<accession>A0A9P9DS46</accession>
<evidence type="ECO:0000313" key="6">
    <source>
        <dbReference type="Proteomes" id="UP000738349"/>
    </source>
</evidence>
<comment type="similarity">
    <text evidence="3">Belongs to the secreted LysM effector family.</text>
</comment>
<dbReference type="PANTHER" id="PTHR47700:SF2">
    <property type="entry name" value="CHITINASE"/>
    <property type="match status" value="1"/>
</dbReference>
<evidence type="ECO:0000259" key="4">
    <source>
        <dbReference type="PROSITE" id="PS51782"/>
    </source>
</evidence>
<protein>
    <recommendedName>
        <fullName evidence="4">LysM domain-containing protein</fullName>
    </recommendedName>
</protein>
<dbReference type="PANTHER" id="PTHR47700">
    <property type="entry name" value="V CHITINASE, PUTATIVE (AFU_ORTHOLOGUE AFUA_6G13720)-RELATED"/>
    <property type="match status" value="1"/>
</dbReference>
<dbReference type="OrthoDB" id="73875at2759"/>
<dbReference type="AlphaFoldDB" id="A0A9P9DS46"/>
<dbReference type="EMBL" id="JAGMUV010000021">
    <property type="protein sequence ID" value="KAH7124705.1"/>
    <property type="molecule type" value="Genomic_DNA"/>
</dbReference>
<dbReference type="Proteomes" id="UP000738349">
    <property type="component" value="Unassembled WGS sequence"/>
</dbReference>
<feature type="domain" description="LysM" evidence="4">
    <location>
        <begin position="152"/>
        <end position="197"/>
    </location>
</feature>
<feature type="domain" description="LysM" evidence="4">
    <location>
        <begin position="216"/>
        <end position="261"/>
    </location>
</feature>
<dbReference type="InterPro" id="IPR053214">
    <property type="entry name" value="LysM12-like"/>
</dbReference>
<dbReference type="Gene3D" id="3.10.350.10">
    <property type="entry name" value="LysM domain"/>
    <property type="match status" value="2"/>
</dbReference>
<dbReference type="PROSITE" id="PS51782">
    <property type="entry name" value="LYSM"/>
    <property type="match status" value="2"/>
</dbReference>
<keyword evidence="1" id="KW-0147">Chitin-binding</keyword>
<proteinExistence type="inferred from homology"/>
<dbReference type="GO" id="GO:0008061">
    <property type="term" value="F:chitin binding"/>
    <property type="evidence" value="ECO:0007669"/>
    <property type="project" value="UniProtKB-KW"/>
</dbReference>
<evidence type="ECO:0000313" key="5">
    <source>
        <dbReference type="EMBL" id="KAH7124705.1"/>
    </source>
</evidence>
<evidence type="ECO:0000256" key="2">
    <source>
        <dbReference type="ARBA" id="ARBA00023026"/>
    </source>
</evidence>
<evidence type="ECO:0000256" key="1">
    <source>
        <dbReference type="ARBA" id="ARBA00022669"/>
    </source>
</evidence>
<keyword evidence="6" id="KW-1185">Reference proteome</keyword>
<dbReference type="InterPro" id="IPR018392">
    <property type="entry name" value="LysM"/>
</dbReference>